<sequence>MAIWARSLHDVFYLYGLSLNTSLTLDPLGGESNASTLASSMQRSFKGLTGEVTINANGSRIPLFTVYGLDSNYNQISYINFTMSNNVPVMSKSYIDEATSIWATRGGVRPLSRPICGYTGTDCPKEFWEQYSIYVNVGGALLLIFLLATVLLLAYLFR</sequence>
<dbReference type="EMBL" id="UYYB01120898">
    <property type="protein sequence ID" value="VDM83066.1"/>
    <property type="molecule type" value="Genomic_DNA"/>
</dbReference>
<protein>
    <recommendedName>
        <fullName evidence="8">Receptor ligand binding region domain-containing protein</fullName>
    </recommendedName>
</protein>
<keyword evidence="3" id="KW-0547">Nucleotide-binding</keyword>
<evidence type="ECO:0000256" key="3">
    <source>
        <dbReference type="ARBA" id="ARBA00022741"/>
    </source>
</evidence>
<dbReference type="GO" id="GO:0004383">
    <property type="term" value="F:guanylate cyclase activity"/>
    <property type="evidence" value="ECO:0007669"/>
    <property type="project" value="TreeGrafter"/>
</dbReference>
<evidence type="ECO:0000256" key="1">
    <source>
        <dbReference type="ARBA" id="ARBA00004370"/>
    </source>
</evidence>
<dbReference type="GO" id="GO:0001653">
    <property type="term" value="F:peptide receptor activity"/>
    <property type="evidence" value="ECO:0007669"/>
    <property type="project" value="TreeGrafter"/>
</dbReference>
<evidence type="ECO:0000313" key="10">
    <source>
        <dbReference type="Proteomes" id="UP000270094"/>
    </source>
</evidence>
<dbReference type="AlphaFoldDB" id="A0A3P7JI50"/>
<evidence type="ECO:0000256" key="2">
    <source>
        <dbReference type="ARBA" id="ARBA00022692"/>
    </source>
</evidence>
<dbReference type="InterPro" id="IPR028082">
    <property type="entry name" value="Peripla_BP_I"/>
</dbReference>
<evidence type="ECO:0000256" key="6">
    <source>
        <dbReference type="ARBA" id="ARBA00023239"/>
    </source>
</evidence>
<reference evidence="9 10" key="1">
    <citation type="submission" date="2018-11" db="EMBL/GenBank/DDBJ databases">
        <authorList>
            <consortium name="Pathogen Informatics"/>
        </authorList>
    </citation>
    <scope>NUCLEOTIDE SEQUENCE [LARGE SCALE GENOMIC DNA]</scope>
</reference>
<dbReference type="Pfam" id="PF01094">
    <property type="entry name" value="ANF_receptor"/>
    <property type="match status" value="1"/>
</dbReference>
<dbReference type="SUPFAM" id="SSF53822">
    <property type="entry name" value="Periplasmic binding protein-like I"/>
    <property type="match status" value="1"/>
</dbReference>
<dbReference type="Proteomes" id="UP000270094">
    <property type="component" value="Unassembled WGS sequence"/>
</dbReference>
<feature type="transmembrane region" description="Helical" evidence="7">
    <location>
        <begin position="133"/>
        <end position="157"/>
    </location>
</feature>
<keyword evidence="4 7" id="KW-1133">Transmembrane helix</keyword>
<comment type="subcellular location">
    <subcellularLocation>
        <location evidence="1">Membrane</location>
    </subcellularLocation>
</comment>
<evidence type="ECO:0000256" key="4">
    <source>
        <dbReference type="ARBA" id="ARBA00022989"/>
    </source>
</evidence>
<dbReference type="GO" id="GO:0007168">
    <property type="term" value="P:receptor guanylyl cyclase signaling pathway"/>
    <property type="evidence" value="ECO:0007669"/>
    <property type="project" value="TreeGrafter"/>
</dbReference>
<keyword evidence="5 7" id="KW-0472">Membrane</keyword>
<keyword evidence="10" id="KW-1185">Reference proteome</keyword>
<dbReference type="PANTHER" id="PTHR11920:SF495">
    <property type="entry name" value="RECEPTOR-TYPE GUANYLATE CYCLASE GCY-7"/>
    <property type="match status" value="1"/>
</dbReference>
<organism evidence="9 10">
    <name type="scientific">Strongylus vulgaris</name>
    <name type="common">Blood worm</name>
    <dbReference type="NCBI Taxonomy" id="40348"/>
    <lineage>
        <taxon>Eukaryota</taxon>
        <taxon>Metazoa</taxon>
        <taxon>Ecdysozoa</taxon>
        <taxon>Nematoda</taxon>
        <taxon>Chromadorea</taxon>
        <taxon>Rhabditida</taxon>
        <taxon>Rhabditina</taxon>
        <taxon>Rhabditomorpha</taxon>
        <taxon>Strongyloidea</taxon>
        <taxon>Strongylidae</taxon>
        <taxon>Strongylus</taxon>
    </lineage>
</organism>
<dbReference type="OrthoDB" id="4062651at2759"/>
<gene>
    <name evidence="9" type="ORF">SVUK_LOCUS18064</name>
</gene>
<dbReference type="InterPro" id="IPR001828">
    <property type="entry name" value="ANF_lig-bd_rcpt"/>
</dbReference>
<dbReference type="PANTHER" id="PTHR11920">
    <property type="entry name" value="GUANYLYL CYCLASE"/>
    <property type="match status" value="1"/>
</dbReference>
<dbReference type="GO" id="GO:0000166">
    <property type="term" value="F:nucleotide binding"/>
    <property type="evidence" value="ECO:0007669"/>
    <property type="project" value="UniProtKB-KW"/>
</dbReference>
<evidence type="ECO:0000259" key="8">
    <source>
        <dbReference type="Pfam" id="PF01094"/>
    </source>
</evidence>
<dbReference type="GO" id="GO:0004016">
    <property type="term" value="F:adenylate cyclase activity"/>
    <property type="evidence" value="ECO:0007669"/>
    <property type="project" value="TreeGrafter"/>
</dbReference>
<dbReference type="GO" id="GO:0005886">
    <property type="term" value="C:plasma membrane"/>
    <property type="evidence" value="ECO:0007669"/>
    <property type="project" value="TreeGrafter"/>
</dbReference>
<evidence type="ECO:0000256" key="7">
    <source>
        <dbReference type="SAM" id="Phobius"/>
    </source>
</evidence>
<accession>A0A3P7JI50</accession>
<dbReference type="InterPro" id="IPR050401">
    <property type="entry name" value="Cyclic_nucleotide_synthase"/>
</dbReference>
<dbReference type="Gene3D" id="3.40.50.2300">
    <property type="match status" value="1"/>
</dbReference>
<feature type="domain" description="Receptor ligand binding region" evidence="8">
    <location>
        <begin position="7"/>
        <end position="71"/>
    </location>
</feature>
<proteinExistence type="predicted"/>
<evidence type="ECO:0000313" key="9">
    <source>
        <dbReference type="EMBL" id="VDM83066.1"/>
    </source>
</evidence>
<name>A0A3P7JI50_STRVU</name>
<evidence type="ECO:0000256" key="5">
    <source>
        <dbReference type="ARBA" id="ARBA00023136"/>
    </source>
</evidence>
<keyword evidence="6" id="KW-0456">Lyase</keyword>
<keyword evidence="2 7" id="KW-0812">Transmembrane</keyword>